<evidence type="ECO:0000256" key="3">
    <source>
        <dbReference type="ARBA" id="ARBA00023163"/>
    </source>
</evidence>
<comment type="caution">
    <text evidence="6">The sequence shown here is derived from an EMBL/GenBank/DDBJ whole genome shotgun (WGS) entry which is preliminary data.</text>
</comment>
<dbReference type="InterPro" id="IPR036388">
    <property type="entry name" value="WH-like_DNA-bd_sf"/>
</dbReference>
<dbReference type="Proteomes" id="UP001367030">
    <property type="component" value="Unassembled WGS sequence"/>
</dbReference>
<dbReference type="PROSITE" id="PS50042">
    <property type="entry name" value="CNMP_BINDING_3"/>
    <property type="match status" value="1"/>
</dbReference>
<keyword evidence="3" id="KW-0804">Transcription</keyword>
<dbReference type="InterPro" id="IPR014710">
    <property type="entry name" value="RmlC-like_jellyroll"/>
</dbReference>
<protein>
    <submittedName>
        <fullName evidence="6">Crp/Fnr family transcriptional regulator</fullName>
    </submittedName>
</protein>
<dbReference type="PROSITE" id="PS51063">
    <property type="entry name" value="HTH_CRP_2"/>
    <property type="match status" value="1"/>
</dbReference>
<dbReference type="InterPro" id="IPR012318">
    <property type="entry name" value="HTH_CRP"/>
</dbReference>
<sequence length="230" mass="24717">MPASLNAESSPPLSMVADGPVLSTLPAEAVELLLQRGKRKEWQRGQAIVTHGDTVRAVIVVVEGRVRVSILTSDGDENLLGWLREQELFGLPNVLADMPFSANVVADGPVATLHVAREDFLEILHKVPATAIGVAIALSHRMGTLFEIINASGYRTLAARVRAQLDRIATQFGQKDDGGQVVLDIAQDDLAAAVGASRQRVHIELRKLEDAGVLKLAYRKIILLAPSSPS</sequence>
<keyword evidence="2" id="KW-0238">DNA-binding</keyword>
<dbReference type="SMART" id="SM00100">
    <property type="entry name" value="cNMP"/>
    <property type="match status" value="1"/>
</dbReference>
<gene>
    <name evidence="6" type="ORF">WKW79_20460</name>
</gene>
<dbReference type="SUPFAM" id="SSF51206">
    <property type="entry name" value="cAMP-binding domain-like"/>
    <property type="match status" value="1"/>
</dbReference>
<evidence type="ECO:0000313" key="7">
    <source>
        <dbReference type="Proteomes" id="UP001367030"/>
    </source>
</evidence>
<evidence type="ECO:0000313" key="6">
    <source>
        <dbReference type="EMBL" id="MEJ8856960.1"/>
    </source>
</evidence>
<feature type="domain" description="HTH crp-type" evidence="5">
    <location>
        <begin position="155"/>
        <end position="227"/>
    </location>
</feature>
<dbReference type="PANTHER" id="PTHR24567">
    <property type="entry name" value="CRP FAMILY TRANSCRIPTIONAL REGULATORY PROTEIN"/>
    <property type="match status" value="1"/>
</dbReference>
<organism evidence="6 7">
    <name type="scientific">Variovorax robiniae</name>
    <dbReference type="NCBI Taxonomy" id="1836199"/>
    <lineage>
        <taxon>Bacteria</taxon>
        <taxon>Pseudomonadati</taxon>
        <taxon>Pseudomonadota</taxon>
        <taxon>Betaproteobacteria</taxon>
        <taxon>Burkholderiales</taxon>
        <taxon>Comamonadaceae</taxon>
        <taxon>Variovorax</taxon>
    </lineage>
</organism>
<dbReference type="Pfam" id="PF13545">
    <property type="entry name" value="HTH_Crp_2"/>
    <property type="match status" value="1"/>
</dbReference>
<dbReference type="InterPro" id="IPR050397">
    <property type="entry name" value="Env_Response_Regulators"/>
</dbReference>
<dbReference type="CDD" id="cd00038">
    <property type="entry name" value="CAP_ED"/>
    <property type="match status" value="1"/>
</dbReference>
<keyword evidence="1" id="KW-0805">Transcription regulation</keyword>
<proteinExistence type="predicted"/>
<evidence type="ECO:0000256" key="1">
    <source>
        <dbReference type="ARBA" id="ARBA00023015"/>
    </source>
</evidence>
<accession>A0ABU8XAV9</accession>
<keyword evidence="7" id="KW-1185">Reference proteome</keyword>
<dbReference type="RefSeq" id="WP_340337029.1">
    <property type="nucleotide sequence ID" value="NZ_JBBKZS010000008.1"/>
</dbReference>
<evidence type="ECO:0000259" key="5">
    <source>
        <dbReference type="PROSITE" id="PS51063"/>
    </source>
</evidence>
<dbReference type="InterPro" id="IPR036390">
    <property type="entry name" value="WH_DNA-bd_sf"/>
</dbReference>
<dbReference type="InterPro" id="IPR000595">
    <property type="entry name" value="cNMP-bd_dom"/>
</dbReference>
<dbReference type="Gene3D" id="1.10.10.10">
    <property type="entry name" value="Winged helix-like DNA-binding domain superfamily/Winged helix DNA-binding domain"/>
    <property type="match status" value="1"/>
</dbReference>
<reference evidence="6 7" key="1">
    <citation type="submission" date="2024-03" db="EMBL/GenBank/DDBJ databases">
        <title>Novel species of the genus Variovorax.</title>
        <authorList>
            <person name="Liu Q."/>
            <person name="Xin Y.-H."/>
        </authorList>
    </citation>
    <scope>NUCLEOTIDE SEQUENCE [LARGE SCALE GENOMIC DNA]</scope>
    <source>
        <strain evidence="6 7">KACC 18901</strain>
    </source>
</reference>
<dbReference type="Pfam" id="PF00027">
    <property type="entry name" value="cNMP_binding"/>
    <property type="match status" value="1"/>
</dbReference>
<evidence type="ECO:0000259" key="4">
    <source>
        <dbReference type="PROSITE" id="PS50042"/>
    </source>
</evidence>
<dbReference type="SUPFAM" id="SSF46785">
    <property type="entry name" value="Winged helix' DNA-binding domain"/>
    <property type="match status" value="1"/>
</dbReference>
<dbReference type="Gene3D" id="2.60.120.10">
    <property type="entry name" value="Jelly Rolls"/>
    <property type="match status" value="1"/>
</dbReference>
<dbReference type="EMBL" id="JBBKZS010000008">
    <property type="protein sequence ID" value="MEJ8856960.1"/>
    <property type="molecule type" value="Genomic_DNA"/>
</dbReference>
<name>A0ABU8XAV9_9BURK</name>
<feature type="domain" description="Cyclic nucleotide-binding" evidence="4">
    <location>
        <begin position="21"/>
        <end position="124"/>
    </location>
</feature>
<dbReference type="InterPro" id="IPR018490">
    <property type="entry name" value="cNMP-bd_dom_sf"/>
</dbReference>
<evidence type="ECO:0000256" key="2">
    <source>
        <dbReference type="ARBA" id="ARBA00023125"/>
    </source>
</evidence>
<dbReference type="PANTHER" id="PTHR24567:SF74">
    <property type="entry name" value="HTH-TYPE TRANSCRIPTIONAL REGULATOR ARCR"/>
    <property type="match status" value="1"/>
</dbReference>